<proteinExistence type="predicted"/>
<evidence type="ECO:0000256" key="5">
    <source>
        <dbReference type="ARBA" id="ARBA00022801"/>
    </source>
</evidence>
<keyword evidence="11" id="KW-0472">Membrane</keyword>
<keyword evidence="11" id="KW-0812">Transmembrane</keyword>
<dbReference type="EC" id="3.4.21.1" evidence="9"/>
<dbReference type="InterPro" id="IPR001314">
    <property type="entry name" value="Peptidase_S1A"/>
</dbReference>
<dbReference type="FunFam" id="2.40.10.10:FF:000176">
    <property type="entry name" value="Chymotrypsinogen A"/>
    <property type="match status" value="2"/>
</dbReference>
<dbReference type="CDD" id="cd00190">
    <property type="entry name" value="Tryp_SPc"/>
    <property type="match status" value="2"/>
</dbReference>
<dbReference type="PRINTS" id="PR00722">
    <property type="entry name" value="CHYMOTRYPSIN"/>
</dbReference>
<evidence type="ECO:0000313" key="13">
    <source>
        <dbReference type="EMBL" id="TKC35620.1"/>
    </source>
</evidence>
<dbReference type="FunFam" id="2.40.10.10:FF:000118">
    <property type="entry name" value="Chymotrypsinogen A"/>
    <property type="match status" value="1"/>
</dbReference>
<dbReference type="GO" id="GO:0007586">
    <property type="term" value="P:digestion"/>
    <property type="evidence" value="ECO:0007669"/>
    <property type="project" value="UniProtKB-KW"/>
</dbReference>
<evidence type="ECO:0000256" key="10">
    <source>
        <dbReference type="RuleBase" id="RU363034"/>
    </source>
</evidence>
<evidence type="ECO:0000256" key="8">
    <source>
        <dbReference type="ARBA" id="ARBA00023157"/>
    </source>
</evidence>
<dbReference type="PROSITE" id="PS50240">
    <property type="entry name" value="TRYPSIN_DOM"/>
    <property type="match status" value="2"/>
</dbReference>
<keyword evidence="2" id="KW-0964">Secreted</keyword>
<feature type="domain" description="Peptidase S1" evidence="12">
    <location>
        <begin position="16"/>
        <end position="243"/>
    </location>
</feature>
<evidence type="ECO:0000256" key="1">
    <source>
        <dbReference type="ARBA" id="ARBA00004239"/>
    </source>
</evidence>
<accession>A0A4V5P653</accession>
<evidence type="ECO:0000256" key="7">
    <source>
        <dbReference type="ARBA" id="ARBA00023145"/>
    </source>
</evidence>
<dbReference type="SMART" id="SM00020">
    <property type="entry name" value="Tryp_SPc"/>
    <property type="match status" value="2"/>
</dbReference>
<reference evidence="14" key="1">
    <citation type="journal article" date="2019" name="IScience">
        <title>Narwhal Genome Reveals Long-Term Low Genetic Diversity despite Current Large Abundance Size.</title>
        <authorList>
            <person name="Westbury M.V."/>
            <person name="Petersen B."/>
            <person name="Garde E."/>
            <person name="Heide-Jorgensen M.P."/>
            <person name="Lorenzen E.D."/>
        </authorList>
    </citation>
    <scope>NUCLEOTIDE SEQUENCE [LARGE SCALE GENOMIC DNA]</scope>
</reference>
<dbReference type="AlphaFoldDB" id="A0A4V5P653"/>
<dbReference type="FunFam" id="2.40.10.10:FF:000181">
    <property type="entry name" value="Chymotrypsinogen A"/>
    <property type="match status" value="1"/>
</dbReference>
<keyword evidence="6 10" id="KW-0720">Serine protease</keyword>
<dbReference type="Pfam" id="PF00089">
    <property type="entry name" value="Trypsin"/>
    <property type="match status" value="2"/>
</dbReference>
<comment type="subcellular location">
    <subcellularLocation>
        <location evidence="1">Secreted</location>
        <location evidence="1">Extracellular space</location>
    </subcellularLocation>
</comment>
<keyword evidence="4" id="KW-0222">Digestion</keyword>
<keyword evidence="7" id="KW-0865">Zymogen</keyword>
<gene>
    <name evidence="13" type="ORF">EI555_017616</name>
</gene>
<keyword evidence="11" id="KW-1133">Transmembrane helix</keyword>
<feature type="non-terminal residue" evidence="13">
    <location>
        <position position="1"/>
    </location>
</feature>
<keyword evidence="5 10" id="KW-0378">Hydrolase</keyword>
<keyword evidence="3 10" id="KW-0645">Protease</keyword>
<evidence type="ECO:0000256" key="3">
    <source>
        <dbReference type="ARBA" id="ARBA00022670"/>
    </source>
</evidence>
<evidence type="ECO:0000256" key="4">
    <source>
        <dbReference type="ARBA" id="ARBA00022757"/>
    </source>
</evidence>
<dbReference type="InterPro" id="IPR033116">
    <property type="entry name" value="TRYPSIN_SER"/>
</dbReference>
<evidence type="ECO:0000256" key="6">
    <source>
        <dbReference type="ARBA" id="ARBA00022825"/>
    </source>
</evidence>
<organism evidence="13 14">
    <name type="scientific">Monodon monoceros</name>
    <name type="common">Narwhal</name>
    <name type="synonym">Ceratodon monodon</name>
    <dbReference type="NCBI Taxonomy" id="40151"/>
    <lineage>
        <taxon>Eukaryota</taxon>
        <taxon>Metazoa</taxon>
        <taxon>Chordata</taxon>
        <taxon>Craniata</taxon>
        <taxon>Vertebrata</taxon>
        <taxon>Euteleostomi</taxon>
        <taxon>Mammalia</taxon>
        <taxon>Eutheria</taxon>
        <taxon>Laurasiatheria</taxon>
        <taxon>Artiodactyla</taxon>
        <taxon>Whippomorpha</taxon>
        <taxon>Cetacea</taxon>
        <taxon>Odontoceti</taxon>
        <taxon>Monodontidae</taxon>
        <taxon>Monodon</taxon>
    </lineage>
</organism>
<dbReference type="GO" id="GO:0005576">
    <property type="term" value="C:extracellular region"/>
    <property type="evidence" value="ECO:0007669"/>
    <property type="project" value="UniProtKB-SubCell"/>
</dbReference>
<dbReference type="PROSITE" id="PS00134">
    <property type="entry name" value="TRYPSIN_HIS"/>
    <property type="match status" value="2"/>
</dbReference>
<feature type="domain" description="Peptidase S1" evidence="12">
    <location>
        <begin position="274"/>
        <end position="501"/>
    </location>
</feature>
<dbReference type="EMBL" id="RWIC01001482">
    <property type="protein sequence ID" value="TKC35620.1"/>
    <property type="molecule type" value="Genomic_DNA"/>
</dbReference>
<dbReference type="SUPFAM" id="SSF50494">
    <property type="entry name" value="Trypsin-like serine proteases"/>
    <property type="match status" value="2"/>
</dbReference>
<dbReference type="InterPro" id="IPR001254">
    <property type="entry name" value="Trypsin_dom"/>
</dbReference>
<dbReference type="InterPro" id="IPR009003">
    <property type="entry name" value="Peptidase_S1_PA"/>
</dbReference>
<feature type="transmembrane region" description="Helical" evidence="11">
    <location>
        <begin position="242"/>
        <end position="264"/>
    </location>
</feature>
<evidence type="ECO:0000256" key="9">
    <source>
        <dbReference type="ARBA" id="ARBA00044036"/>
    </source>
</evidence>
<sequence length="503" mass="53161">CGVPAIHPVLSGLSRIVNGEEAVPGSWPWQVSLQDRTGFHFCGGSLISEDWVVTAAHCSVRTSHLVVAGEFNQGSDAEDIQVLKIAKVFKNPRYNPFTNSNDITLLKLATPARFSKTVSAVCLPSANDDFPAGTLCATTGWGLTKHTNANTPDRLQQATLPLLSNTDCKKYWGSKITKSMVCAGASGVSSCMGDSGGPLVCQKDGAWTLVGIVSWGSGTCSTSSPGVYARVTALIPWSRTMALLWVVLGFFLFGSSFGCGVPTIDPVLSGLSRIVNGEDAVPGSWPWQVSLQTSSGFHFCGGSLISADWVVTAAHCGVRKSHLVVAGVSDHGSEEEAVQVLRIAEVFEHPLWDLRTVQNDIALLKLATPVSLSRTVSAVCLPSANASFPAGSLCTTTGWGKTRYNALKTPDKLQQATLPIVSNADCRKYWGSKITDVMICAGASGVSSCMGDSGGPLVCQKDGAWTLVGIVSWGSGRCGPFSPGVYTRVTKFIPWVLEVLEAN</sequence>
<dbReference type="PANTHER" id="PTHR24250:SF31">
    <property type="entry name" value="PEPTIDASE S1 DOMAIN-CONTAINING PROTEIN"/>
    <property type="match status" value="1"/>
</dbReference>
<evidence type="ECO:0000256" key="2">
    <source>
        <dbReference type="ARBA" id="ARBA00022525"/>
    </source>
</evidence>
<dbReference type="Gene3D" id="2.40.10.10">
    <property type="entry name" value="Trypsin-like serine proteases"/>
    <property type="match status" value="2"/>
</dbReference>
<protein>
    <recommendedName>
        <fullName evidence="9">chymotrypsin</fullName>
        <ecNumber evidence="9">3.4.21.1</ecNumber>
    </recommendedName>
</protein>
<dbReference type="InterPro" id="IPR043504">
    <property type="entry name" value="Peptidase_S1_PA_chymotrypsin"/>
</dbReference>
<dbReference type="GO" id="GO:0006508">
    <property type="term" value="P:proteolysis"/>
    <property type="evidence" value="ECO:0007669"/>
    <property type="project" value="UniProtKB-KW"/>
</dbReference>
<evidence type="ECO:0000259" key="12">
    <source>
        <dbReference type="PROSITE" id="PS50240"/>
    </source>
</evidence>
<evidence type="ECO:0000256" key="11">
    <source>
        <dbReference type="SAM" id="Phobius"/>
    </source>
</evidence>
<evidence type="ECO:0000313" key="14">
    <source>
        <dbReference type="Proteomes" id="UP000308365"/>
    </source>
</evidence>
<dbReference type="InterPro" id="IPR018114">
    <property type="entry name" value="TRYPSIN_HIS"/>
</dbReference>
<comment type="caution">
    <text evidence="13">The sequence shown here is derived from an EMBL/GenBank/DDBJ whole genome shotgun (WGS) entry which is preliminary data.</text>
</comment>
<name>A0A4V5P653_MONMO</name>
<dbReference type="PROSITE" id="PS00135">
    <property type="entry name" value="TRYPSIN_SER"/>
    <property type="match status" value="2"/>
</dbReference>
<dbReference type="Proteomes" id="UP000308365">
    <property type="component" value="Unassembled WGS sequence"/>
</dbReference>
<dbReference type="PANTHER" id="PTHR24250">
    <property type="entry name" value="CHYMOTRYPSIN-RELATED"/>
    <property type="match status" value="1"/>
</dbReference>
<keyword evidence="8" id="KW-1015">Disulfide bond</keyword>
<dbReference type="GO" id="GO:0004252">
    <property type="term" value="F:serine-type endopeptidase activity"/>
    <property type="evidence" value="ECO:0007669"/>
    <property type="project" value="UniProtKB-EC"/>
</dbReference>